<dbReference type="Pfam" id="PF06420">
    <property type="entry name" value="Mgm101p"/>
    <property type="match status" value="1"/>
</dbReference>
<keyword evidence="5" id="KW-0809">Transit peptide</keyword>
<evidence type="ECO:0000256" key="6">
    <source>
        <dbReference type="ARBA" id="ARBA00023125"/>
    </source>
</evidence>
<evidence type="ECO:0000313" key="12">
    <source>
        <dbReference type="Proteomes" id="UP000240830"/>
    </source>
</evidence>
<feature type="region of interest" description="Disordered" evidence="10">
    <location>
        <begin position="31"/>
        <end position="52"/>
    </location>
</feature>
<dbReference type="EMBL" id="MTSL01000183">
    <property type="protein sequence ID" value="PJF17246.1"/>
    <property type="molecule type" value="Genomic_DNA"/>
</dbReference>
<keyword evidence="12" id="KW-1185">Reference proteome</keyword>
<comment type="caution">
    <text evidence="11">The sequence shown here is derived from an EMBL/GenBank/DDBJ whole genome shotgun (WGS) entry which is preliminary data.</text>
</comment>
<dbReference type="STRING" id="1246581.A0A2H9THN5"/>
<evidence type="ECO:0000256" key="9">
    <source>
        <dbReference type="ARBA" id="ARBA00023271"/>
    </source>
</evidence>
<dbReference type="OrthoDB" id="17164at2759"/>
<dbReference type="PANTHER" id="PTHR31404:SF0">
    <property type="entry name" value="MITOCHONDRIAL GENOME MAINTENANCE PROTEIN MGM101"/>
    <property type="match status" value="1"/>
</dbReference>
<dbReference type="Proteomes" id="UP000240830">
    <property type="component" value="Unassembled WGS sequence"/>
</dbReference>
<dbReference type="InterPro" id="IPR009446">
    <property type="entry name" value="Mgm101"/>
</dbReference>
<dbReference type="GO" id="GO:0003697">
    <property type="term" value="F:single-stranded DNA binding"/>
    <property type="evidence" value="ECO:0007669"/>
    <property type="project" value="EnsemblFungi"/>
</dbReference>
<comment type="similarity">
    <text evidence="2">Belongs to the MGM101 family.</text>
</comment>
<keyword evidence="6" id="KW-0238">DNA-binding</keyword>
<dbReference type="GO" id="GO:0000262">
    <property type="term" value="C:mitochondrial chromosome"/>
    <property type="evidence" value="ECO:0007669"/>
    <property type="project" value="InterPro"/>
</dbReference>
<sequence>MLRNISLLRRQLSTSSVLMQQFATRPTFRTFPAENESAEQEEMSETPRFQRTFTPRSVQPTEMKAAINPFPEEVGQDYTSALYQGASEKAFPEDVTEILHAPLAIEDVEIKPDGAVYLPENRYRKILGKAFGPGGWCLMPRGAHSLAGGVLSREYALFCGGRFVSQARGHASIMGFSNPAMASEVVRSNALMRACKDLGIGNELWDPAFTLGWKSQYATRRTDANGKPRWVKNSSQAQYS</sequence>
<dbReference type="GO" id="GO:0036297">
    <property type="term" value="P:interstrand cross-link repair"/>
    <property type="evidence" value="ECO:0007669"/>
    <property type="project" value="EnsemblFungi"/>
</dbReference>
<evidence type="ECO:0000256" key="8">
    <source>
        <dbReference type="ARBA" id="ARBA00023204"/>
    </source>
</evidence>
<evidence type="ECO:0000256" key="4">
    <source>
        <dbReference type="ARBA" id="ARBA00022763"/>
    </source>
</evidence>
<gene>
    <name evidence="11" type="ORF">PSACC_02944</name>
</gene>
<keyword evidence="4" id="KW-0227">DNA damage</keyword>
<reference evidence="11 12" key="1">
    <citation type="submission" date="2016-10" db="EMBL/GenBank/DDBJ databases">
        <title>The genome of Paramicrosporidium saccamoebae is the missing link in understanding Cryptomycota and Microsporidia evolution.</title>
        <authorList>
            <person name="Quandt C.A."/>
            <person name="Beaudet D."/>
            <person name="Corsaro D."/>
            <person name="Michel R."/>
            <person name="Corradi N."/>
            <person name="James T."/>
        </authorList>
    </citation>
    <scope>NUCLEOTIDE SEQUENCE [LARGE SCALE GENOMIC DNA]</scope>
    <source>
        <strain evidence="11 12">KSL3</strain>
    </source>
</reference>
<evidence type="ECO:0000256" key="5">
    <source>
        <dbReference type="ARBA" id="ARBA00022946"/>
    </source>
</evidence>
<dbReference type="GO" id="GO:0000725">
    <property type="term" value="P:recombinational repair"/>
    <property type="evidence" value="ECO:0007669"/>
    <property type="project" value="EnsemblFungi"/>
</dbReference>
<evidence type="ECO:0000256" key="3">
    <source>
        <dbReference type="ARBA" id="ARBA00013628"/>
    </source>
</evidence>
<name>A0A2H9THN5_9FUNG</name>
<dbReference type="AlphaFoldDB" id="A0A2H9THN5"/>
<keyword evidence="7" id="KW-0496">Mitochondrion</keyword>
<evidence type="ECO:0000256" key="7">
    <source>
        <dbReference type="ARBA" id="ARBA00023128"/>
    </source>
</evidence>
<keyword evidence="9" id="KW-1135">Mitochondrion nucleoid</keyword>
<evidence type="ECO:0000256" key="2">
    <source>
        <dbReference type="ARBA" id="ARBA00007053"/>
    </source>
</evidence>
<evidence type="ECO:0000256" key="1">
    <source>
        <dbReference type="ARBA" id="ARBA00004436"/>
    </source>
</evidence>
<keyword evidence="8" id="KW-0234">DNA repair</keyword>
<comment type="subcellular location">
    <subcellularLocation>
        <location evidence="1">Mitochondrion matrix</location>
        <location evidence="1">Mitochondrion nucleoid</location>
    </subcellularLocation>
</comment>
<proteinExistence type="inferred from homology"/>
<organism evidence="11 12">
    <name type="scientific">Paramicrosporidium saccamoebae</name>
    <dbReference type="NCBI Taxonomy" id="1246581"/>
    <lineage>
        <taxon>Eukaryota</taxon>
        <taxon>Fungi</taxon>
        <taxon>Fungi incertae sedis</taxon>
        <taxon>Cryptomycota</taxon>
        <taxon>Cryptomycota incertae sedis</taxon>
        <taxon>Paramicrosporidium</taxon>
    </lineage>
</organism>
<dbReference type="PANTHER" id="PTHR31404">
    <property type="entry name" value="MITOCHONDRIAL GENOME MAINTENANCE PROTEIN MGM101"/>
    <property type="match status" value="1"/>
</dbReference>
<evidence type="ECO:0000256" key="10">
    <source>
        <dbReference type="SAM" id="MobiDB-lite"/>
    </source>
</evidence>
<evidence type="ECO:0000313" key="11">
    <source>
        <dbReference type="EMBL" id="PJF17246.1"/>
    </source>
</evidence>
<protein>
    <recommendedName>
        <fullName evidence="3">Mitochondrial genome maintenance protein MGM101</fullName>
    </recommendedName>
</protein>
<accession>A0A2H9THN5</accession>